<dbReference type="GO" id="GO:0003676">
    <property type="term" value="F:nucleic acid binding"/>
    <property type="evidence" value="ECO:0007669"/>
    <property type="project" value="InterPro"/>
</dbReference>
<evidence type="ECO:0000313" key="3">
    <source>
        <dbReference type="Proteomes" id="UP000189701"/>
    </source>
</evidence>
<evidence type="ECO:0000313" key="4">
    <source>
        <dbReference type="RefSeq" id="XP_009787638.1"/>
    </source>
</evidence>
<keyword evidence="3" id="KW-1185">Reference proteome</keyword>
<dbReference type="PROSITE" id="PS50158">
    <property type="entry name" value="ZF_CCHC"/>
    <property type="match status" value="1"/>
</dbReference>
<dbReference type="AlphaFoldDB" id="A0A1U7X9V6"/>
<evidence type="ECO:0000256" key="1">
    <source>
        <dbReference type="PROSITE-ProRule" id="PRU00047"/>
    </source>
</evidence>
<evidence type="ECO:0000259" key="2">
    <source>
        <dbReference type="PROSITE" id="PS50158"/>
    </source>
</evidence>
<dbReference type="GeneID" id="104235548"/>
<reference evidence="4" key="2">
    <citation type="submission" date="2025-08" db="UniProtKB">
        <authorList>
            <consortium name="RefSeq"/>
        </authorList>
    </citation>
    <scope>IDENTIFICATION</scope>
    <source>
        <tissue evidence="4">Leaf</tissue>
    </source>
</reference>
<dbReference type="GO" id="GO:0008270">
    <property type="term" value="F:zinc ion binding"/>
    <property type="evidence" value="ECO:0007669"/>
    <property type="project" value="UniProtKB-KW"/>
</dbReference>
<organism evidence="3 4">
    <name type="scientific">Nicotiana sylvestris</name>
    <name type="common">Wood tobacco</name>
    <name type="synonym">South American tobacco</name>
    <dbReference type="NCBI Taxonomy" id="4096"/>
    <lineage>
        <taxon>Eukaryota</taxon>
        <taxon>Viridiplantae</taxon>
        <taxon>Streptophyta</taxon>
        <taxon>Embryophyta</taxon>
        <taxon>Tracheophyta</taxon>
        <taxon>Spermatophyta</taxon>
        <taxon>Magnoliopsida</taxon>
        <taxon>eudicotyledons</taxon>
        <taxon>Gunneridae</taxon>
        <taxon>Pentapetalae</taxon>
        <taxon>asterids</taxon>
        <taxon>lamiids</taxon>
        <taxon>Solanales</taxon>
        <taxon>Solanaceae</taxon>
        <taxon>Nicotianoideae</taxon>
        <taxon>Nicotianeae</taxon>
        <taxon>Nicotiana</taxon>
    </lineage>
</organism>
<dbReference type="KEGG" id="nsy:104235548"/>
<keyword evidence="1" id="KW-0862">Zinc</keyword>
<keyword evidence="1" id="KW-0863">Zinc-finger</keyword>
<dbReference type="InterPro" id="IPR001878">
    <property type="entry name" value="Znf_CCHC"/>
</dbReference>
<dbReference type="Pfam" id="PF14111">
    <property type="entry name" value="DUF4283"/>
    <property type="match status" value="1"/>
</dbReference>
<dbReference type="Proteomes" id="UP000189701">
    <property type="component" value="Unplaced"/>
</dbReference>
<proteinExistence type="predicted"/>
<dbReference type="InterPro" id="IPR025558">
    <property type="entry name" value="DUF4283"/>
</dbReference>
<dbReference type="RefSeq" id="XP_009787638.1">
    <property type="nucleotide sequence ID" value="XM_009789336.1"/>
</dbReference>
<dbReference type="OrthoDB" id="1750606at2759"/>
<dbReference type="PANTHER" id="PTHR31286">
    <property type="entry name" value="GLYCINE-RICH CELL WALL STRUCTURAL PROTEIN 1.8-LIKE"/>
    <property type="match status" value="1"/>
</dbReference>
<name>A0A1U7X9V6_NICSY</name>
<gene>
    <name evidence="4" type="primary">LOC104235548</name>
</gene>
<sequence>MMNSNYSYREKLIPAPPKPPDITHENTMVNGVEDKASFKEMLLASNPMNFTNSLTLSENPMEEILPEEGVQEHLIELNTRGIKAITLTEEEKQRIYEPWKFSLIVKLFGKRMLHHYLKKNIQELWRPTKFFSLIDLGDDYYIIKFTKRENMEKAFTHGPWFINGHYLSITKWRPNFVANKEKLTVSVVWIRLPQLPTEFYDGKLLEKIGNAIGRLLKIDVCTSTTVRGHYARLCVELPLETLVQPYIYIGQHKQYIHCKGEKFLCKNCGRLGHIQTQCNFIHKK</sequence>
<dbReference type="eggNOG" id="KOG1075">
    <property type="taxonomic scope" value="Eukaryota"/>
</dbReference>
<dbReference type="PANTHER" id="PTHR31286:SF99">
    <property type="entry name" value="DUF4283 DOMAIN-CONTAINING PROTEIN"/>
    <property type="match status" value="1"/>
</dbReference>
<accession>A0A1U7X9V6</accession>
<feature type="domain" description="CCHC-type" evidence="2">
    <location>
        <begin position="265"/>
        <end position="278"/>
    </location>
</feature>
<keyword evidence="1" id="KW-0479">Metal-binding</keyword>
<reference evidence="3" key="1">
    <citation type="journal article" date="2013" name="Genome Biol.">
        <title>Reference genomes and transcriptomes of Nicotiana sylvestris and Nicotiana tomentosiformis.</title>
        <authorList>
            <person name="Sierro N."/>
            <person name="Battey J.N."/>
            <person name="Ouadi S."/>
            <person name="Bovet L."/>
            <person name="Goepfert S."/>
            <person name="Bakaher N."/>
            <person name="Peitsch M.C."/>
            <person name="Ivanov N.V."/>
        </authorList>
    </citation>
    <scope>NUCLEOTIDE SEQUENCE [LARGE SCALE GENOMIC DNA]</scope>
</reference>
<dbReference type="InterPro" id="IPR040256">
    <property type="entry name" value="At4g02000-like"/>
</dbReference>
<protein>
    <submittedName>
        <fullName evidence="4">Uncharacterized protein LOC104235548</fullName>
    </submittedName>
</protein>